<dbReference type="Proteomes" id="UP000805193">
    <property type="component" value="Unassembled WGS sequence"/>
</dbReference>
<evidence type="ECO:0000313" key="2">
    <source>
        <dbReference type="Proteomes" id="UP000805193"/>
    </source>
</evidence>
<organism evidence="1 2">
    <name type="scientific">Ixodes persulcatus</name>
    <name type="common">Taiga tick</name>
    <dbReference type="NCBI Taxonomy" id="34615"/>
    <lineage>
        <taxon>Eukaryota</taxon>
        <taxon>Metazoa</taxon>
        <taxon>Ecdysozoa</taxon>
        <taxon>Arthropoda</taxon>
        <taxon>Chelicerata</taxon>
        <taxon>Arachnida</taxon>
        <taxon>Acari</taxon>
        <taxon>Parasitiformes</taxon>
        <taxon>Ixodida</taxon>
        <taxon>Ixodoidea</taxon>
        <taxon>Ixodidae</taxon>
        <taxon>Ixodinae</taxon>
        <taxon>Ixodes</taxon>
    </lineage>
</organism>
<gene>
    <name evidence="1" type="ORF">HPB47_016892</name>
</gene>
<keyword evidence="2" id="KW-1185">Reference proteome</keyword>
<accession>A0AC60QQQ8</accession>
<sequence length="253" mass="27242">QFYQIQEPNTHETTSNQNGDCVAVGIDLGTTNSLIAVSRSGKVDIIEIEGNKLLPSVVYYSDDGVFVGNSARAFSSAISSVKRLIGKSHADISTNAILSHFDITFKEGQIYILAGRRSVSPEEVSAEILKALKIAAEDSLKIDIRKAVITVPAYFDDAARNATQKAAKIAGLEVLRLINEPTAAAFAYGMQNKAVGTFAVYDLGGGTFDISILRMQYGVLKVIAVAGDLQLGGDDFDIELLNFIINKYELSMP</sequence>
<protein>
    <submittedName>
        <fullName evidence="1">Uncharacterized protein</fullName>
    </submittedName>
</protein>
<name>A0AC60QQQ8_IXOPE</name>
<proteinExistence type="predicted"/>
<feature type="non-terminal residue" evidence="1">
    <location>
        <position position="253"/>
    </location>
</feature>
<comment type="caution">
    <text evidence="1">The sequence shown here is derived from an EMBL/GenBank/DDBJ whole genome shotgun (WGS) entry which is preliminary data.</text>
</comment>
<feature type="non-terminal residue" evidence="1">
    <location>
        <position position="1"/>
    </location>
</feature>
<dbReference type="EMBL" id="JABSTQ010005687">
    <property type="protein sequence ID" value="KAG0438748.1"/>
    <property type="molecule type" value="Genomic_DNA"/>
</dbReference>
<evidence type="ECO:0000313" key="1">
    <source>
        <dbReference type="EMBL" id="KAG0438748.1"/>
    </source>
</evidence>
<reference evidence="1 2" key="1">
    <citation type="journal article" date="2020" name="Cell">
        <title>Large-Scale Comparative Analyses of Tick Genomes Elucidate Their Genetic Diversity and Vector Capacities.</title>
        <authorList>
            <consortium name="Tick Genome and Microbiome Consortium (TIGMIC)"/>
            <person name="Jia N."/>
            <person name="Wang J."/>
            <person name="Shi W."/>
            <person name="Du L."/>
            <person name="Sun Y."/>
            <person name="Zhan W."/>
            <person name="Jiang J.F."/>
            <person name="Wang Q."/>
            <person name="Zhang B."/>
            <person name="Ji P."/>
            <person name="Bell-Sakyi L."/>
            <person name="Cui X.M."/>
            <person name="Yuan T.T."/>
            <person name="Jiang B.G."/>
            <person name="Yang W.F."/>
            <person name="Lam T.T."/>
            <person name="Chang Q.C."/>
            <person name="Ding S.J."/>
            <person name="Wang X.J."/>
            <person name="Zhu J.G."/>
            <person name="Ruan X.D."/>
            <person name="Zhao L."/>
            <person name="Wei J.T."/>
            <person name="Ye R.Z."/>
            <person name="Que T.C."/>
            <person name="Du C.H."/>
            <person name="Zhou Y.H."/>
            <person name="Cheng J.X."/>
            <person name="Dai P.F."/>
            <person name="Guo W.B."/>
            <person name="Han X.H."/>
            <person name="Huang E.J."/>
            <person name="Li L.F."/>
            <person name="Wei W."/>
            <person name="Gao Y.C."/>
            <person name="Liu J.Z."/>
            <person name="Shao H.Z."/>
            <person name="Wang X."/>
            <person name="Wang C.C."/>
            <person name="Yang T.C."/>
            <person name="Huo Q.B."/>
            <person name="Li W."/>
            <person name="Chen H.Y."/>
            <person name="Chen S.E."/>
            <person name="Zhou L.G."/>
            <person name="Ni X.B."/>
            <person name="Tian J.H."/>
            <person name="Sheng Y."/>
            <person name="Liu T."/>
            <person name="Pan Y.S."/>
            <person name="Xia L.Y."/>
            <person name="Li J."/>
            <person name="Zhao F."/>
            <person name="Cao W.C."/>
        </authorList>
    </citation>
    <scope>NUCLEOTIDE SEQUENCE [LARGE SCALE GENOMIC DNA]</scope>
    <source>
        <strain evidence="1">Iper-2018</strain>
    </source>
</reference>